<keyword evidence="3" id="KW-1185">Reference proteome</keyword>
<keyword evidence="1" id="KW-0812">Transmembrane</keyword>
<feature type="transmembrane region" description="Helical" evidence="1">
    <location>
        <begin position="269"/>
        <end position="289"/>
    </location>
</feature>
<keyword evidence="1" id="KW-0472">Membrane</keyword>
<accession>X6NJ35</accession>
<reference evidence="2 3" key="1">
    <citation type="journal article" date="2013" name="Curr. Biol.">
        <title>The Genome of the Foraminiferan Reticulomyxa filosa.</title>
        <authorList>
            <person name="Glockner G."/>
            <person name="Hulsmann N."/>
            <person name="Schleicher M."/>
            <person name="Noegel A.A."/>
            <person name="Eichinger L."/>
            <person name="Gallinger C."/>
            <person name="Pawlowski J."/>
            <person name="Sierra R."/>
            <person name="Euteneuer U."/>
            <person name="Pillet L."/>
            <person name="Moustafa A."/>
            <person name="Platzer M."/>
            <person name="Groth M."/>
            <person name="Szafranski K."/>
            <person name="Schliwa M."/>
        </authorList>
    </citation>
    <scope>NUCLEOTIDE SEQUENCE [LARGE SCALE GENOMIC DNA]</scope>
</reference>
<gene>
    <name evidence="2" type="ORF">RFI_11241</name>
</gene>
<evidence type="ECO:0008006" key="4">
    <source>
        <dbReference type="Google" id="ProtNLM"/>
    </source>
</evidence>
<feature type="transmembrane region" description="Helical" evidence="1">
    <location>
        <begin position="17"/>
        <end position="34"/>
    </location>
</feature>
<evidence type="ECO:0000313" key="2">
    <source>
        <dbReference type="EMBL" id="ETO25893.1"/>
    </source>
</evidence>
<dbReference type="EMBL" id="ASPP01008223">
    <property type="protein sequence ID" value="ETO25893.1"/>
    <property type="molecule type" value="Genomic_DNA"/>
</dbReference>
<dbReference type="SUPFAM" id="SSF50475">
    <property type="entry name" value="FMN-binding split barrel"/>
    <property type="match status" value="1"/>
</dbReference>
<dbReference type="AlphaFoldDB" id="X6NJ35"/>
<keyword evidence="1" id="KW-1133">Transmembrane helix</keyword>
<evidence type="ECO:0000256" key="1">
    <source>
        <dbReference type="SAM" id="Phobius"/>
    </source>
</evidence>
<protein>
    <recommendedName>
        <fullName evidence="4">Transmembrane protein</fullName>
    </recommendedName>
</protein>
<evidence type="ECO:0000313" key="3">
    <source>
        <dbReference type="Proteomes" id="UP000023152"/>
    </source>
</evidence>
<dbReference type="InterPro" id="IPR012349">
    <property type="entry name" value="Split_barrel_FMN-bd"/>
</dbReference>
<organism evidence="2 3">
    <name type="scientific">Reticulomyxa filosa</name>
    <dbReference type="NCBI Taxonomy" id="46433"/>
    <lineage>
        <taxon>Eukaryota</taxon>
        <taxon>Sar</taxon>
        <taxon>Rhizaria</taxon>
        <taxon>Retaria</taxon>
        <taxon>Foraminifera</taxon>
        <taxon>Monothalamids</taxon>
        <taxon>Reticulomyxidae</taxon>
        <taxon>Reticulomyxa</taxon>
    </lineage>
</organism>
<dbReference type="Proteomes" id="UP000023152">
    <property type="component" value="Unassembled WGS sequence"/>
</dbReference>
<dbReference type="Gene3D" id="2.30.110.10">
    <property type="entry name" value="Electron Transport, Fmn-binding Protein, Chain A"/>
    <property type="match status" value="1"/>
</dbReference>
<proteinExistence type="predicted"/>
<name>X6NJ35_RETFI</name>
<sequence>MSVLTDFYNTPRQHPKAFFIGFGVGLFACVLAYNGRRCWTGPKKTPNGDKVNKLLAVAFMIMEQSPASMFSTIRSETRYRADEEVKTELLPQTRVMSKDYMELDMKNDPMLNNIFFGTNVQSSKVLDLKWYNNVCITFEDVQGGGYVTLYGKCQCCDNETSIARLKDKWKSFFVNADYRTDFLLLHCTIEFMEIVSYKYKFFSVRKDWKPFVLKKGKMLFLEFMIFTTQISPLSGQHTFKKNNLNRCQQMDFRNRCFCCLKRRNRQYFVVFKVTQTYFLFCLDIIVRLLTPIDTCFKRSLFFFYNTNNILQAFSQMQYFWITLH</sequence>
<comment type="caution">
    <text evidence="2">The sequence shown here is derived from an EMBL/GenBank/DDBJ whole genome shotgun (WGS) entry which is preliminary data.</text>
</comment>